<dbReference type="InterPro" id="IPR031593">
    <property type="entry name" value="Porin_7"/>
</dbReference>
<organism evidence="2 3">
    <name type="scientific">Acinetobacter junii</name>
    <dbReference type="NCBI Taxonomy" id="40215"/>
    <lineage>
        <taxon>Bacteria</taxon>
        <taxon>Pseudomonadati</taxon>
        <taxon>Pseudomonadota</taxon>
        <taxon>Gammaproteobacteria</taxon>
        <taxon>Moraxellales</taxon>
        <taxon>Moraxellaceae</taxon>
        <taxon>Acinetobacter</taxon>
    </lineage>
</organism>
<dbReference type="RefSeq" id="WP_112986098.1">
    <property type="nucleotide sequence ID" value="NZ_CP131470.1"/>
</dbReference>
<protein>
    <submittedName>
        <fullName evidence="2">Putative porin</fullName>
    </submittedName>
</protein>
<reference evidence="2 3" key="1">
    <citation type="submission" date="2018-04" db="EMBL/GenBank/DDBJ databases">
        <title>Acinetobacter junii Genome sequencing and assembly.</title>
        <authorList>
            <person name="Su J."/>
            <person name="Rensing C."/>
            <person name="Mazhar H.S."/>
        </authorList>
    </citation>
    <scope>NUCLEOTIDE SEQUENCE [LARGE SCALE GENOMIC DNA]</scope>
    <source>
        <strain evidence="2 3">SC22</strain>
    </source>
</reference>
<comment type="caution">
    <text evidence="2">The sequence shown here is derived from an EMBL/GenBank/DDBJ whole genome shotgun (WGS) entry which is preliminary data.</text>
</comment>
<accession>A0A365PMX6</accession>
<name>A0A365PMX6_ACIJU</name>
<evidence type="ECO:0000256" key="1">
    <source>
        <dbReference type="SAM" id="SignalP"/>
    </source>
</evidence>
<dbReference type="Proteomes" id="UP000253688">
    <property type="component" value="Unassembled WGS sequence"/>
</dbReference>
<evidence type="ECO:0000313" key="3">
    <source>
        <dbReference type="Proteomes" id="UP000253688"/>
    </source>
</evidence>
<dbReference type="Pfam" id="PF16956">
    <property type="entry name" value="Porin_7"/>
    <property type="match status" value="1"/>
</dbReference>
<evidence type="ECO:0000313" key="2">
    <source>
        <dbReference type="EMBL" id="RBA50220.1"/>
    </source>
</evidence>
<keyword evidence="1" id="KW-0732">Signal</keyword>
<gene>
    <name evidence="2" type="ORF">DC346_00665</name>
</gene>
<feature type="signal peptide" evidence="1">
    <location>
        <begin position="1"/>
        <end position="21"/>
    </location>
</feature>
<dbReference type="EMBL" id="QEWH01000004">
    <property type="protein sequence ID" value="RBA50220.1"/>
    <property type="molecule type" value="Genomic_DNA"/>
</dbReference>
<sequence>MKKLSLITALLTSCIGLNANAYQTQLMGAYEYTYIKDSEMDSHRVNTASLNGKYYFNPVQTRNAPLAEAAFLDKTSNIGLGYTYAEESGIYSFVNFGGIPQINADFKQEFNSIGLNGEFYIPNTQFYISGSLHRTDIEAIAKSYNESYKFASDDGNGYSAEVGFLPTHGMLLAVGVADLSKSFDLIQAAQYGFITTYSNAVAITGEEDEDTAITLRAKYVSPIAGYYTNFEAQSYIGDETTYRLAADLYLDPTLSVGIAFADSTAEDADTIFSIRAQKFFTPTFAVGIGYTGIDGANSYGINGTFRY</sequence>
<proteinExistence type="predicted"/>
<feature type="chain" id="PRO_5016712314" evidence="1">
    <location>
        <begin position="22"/>
        <end position="307"/>
    </location>
</feature>
<dbReference type="AlphaFoldDB" id="A0A365PMX6"/>